<sequence length="178" mass="20633">MIYESSYWKLPLLESAQRLLTMKSKIDLSEDTLAQIEKDIFIGFYSIRKLFDTIKVTDALKSTKYPLTWFPHQGREVTWLNNYRVDEHYNLNSNNTETRDLWFIASRLIHSFVFQISLSEKGGLEGIFFASDSDKNKKVYYLSVEAIAGFFNDVGNNYVTEISHSYDDVTGQLITVAK</sequence>
<protein>
    <submittedName>
        <fullName evidence="1">Uncharacterized protein</fullName>
    </submittedName>
</protein>
<evidence type="ECO:0000313" key="2">
    <source>
        <dbReference type="Proteomes" id="UP000030675"/>
    </source>
</evidence>
<organism evidence="1 2">
    <name type="scientific">Photobacterium leiognathi lrivu.4.1</name>
    <dbReference type="NCBI Taxonomy" id="1248232"/>
    <lineage>
        <taxon>Bacteria</taxon>
        <taxon>Pseudomonadati</taxon>
        <taxon>Pseudomonadota</taxon>
        <taxon>Gammaproteobacteria</taxon>
        <taxon>Vibrionales</taxon>
        <taxon>Vibrionaceae</taxon>
        <taxon>Photobacterium</taxon>
    </lineage>
</organism>
<dbReference type="RefSeq" id="WP_023931054.1">
    <property type="nucleotide sequence ID" value="NZ_DF196808.1"/>
</dbReference>
<dbReference type="AlphaFoldDB" id="V5F6R7"/>
<gene>
    <name evidence="1" type="ORF">PLEI_0162</name>
</gene>
<dbReference type="Proteomes" id="UP000030675">
    <property type="component" value="Unassembled WGS sequence"/>
</dbReference>
<accession>V5F6R7</accession>
<reference evidence="2" key="1">
    <citation type="submission" date="2012-12" db="EMBL/GenBank/DDBJ databases">
        <title>Genome Sequence of Photobacterium leiognathi lrivu.4.1.</title>
        <authorList>
            <person name="Urbanczyk H."/>
            <person name="Ogura Y."/>
            <person name="Hayashi T."/>
            <person name="Dunlap P.V."/>
        </authorList>
    </citation>
    <scope>NUCLEOTIDE SEQUENCE [LARGE SCALE GENOMIC DNA]</scope>
    <source>
        <strain evidence="2">lrivu.4.1</strain>
    </source>
</reference>
<name>V5F6R7_PHOLE</name>
<dbReference type="HOGENOM" id="CLU_124845_0_0_6"/>
<proteinExistence type="predicted"/>
<dbReference type="eggNOG" id="ENOG5031PTD">
    <property type="taxonomic scope" value="Bacteria"/>
</dbReference>
<evidence type="ECO:0000313" key="1">
    <source>
        <dbReference type="EMBL" id="GAD28522.1"/>
    </source>
</evidence>
<dbReference type="EMBL" id="DF196808">
    <property type="protein sequence ID" value="GAD28522.1"/>
    <property type="molecule type" value="Genomic_DNA"/>
</dbReference>